<keyword evidence="7 11" id="KW-0863">Zinc-finger</keyword>
<dbReference type="InterPro" id="IPR044066">
    <property type="entry name" value="TRIAD_supradom"/>
</dbReference>
<keyword evidence="16" id="KW-1185">Reference proteome</keyword>
<dbReference type="PANTHER" id="PTHR11685">
    <property type="entry name" value="RBR FAMILY RING FINGER AND IBR DOMAIN-CONTAINING"/>
    <property type="match status" value="1"/>
</dbReference>
<evidence type="ECO:0000259" key="12">
    <source>
        <dbReference type="PROSITE" id="PS50089"/>
    </source>
</evidence>
<dbReference type="CDD" id="cd20341">
    <property type="entry name" value="BRcat_RBR_RNF14"/>
    <property type="match status" value="1"/>
</dbReference>
<dbReference type="InterPro" id="IPR031128">
    <property type="entry name" value="RNF14_RING-HC_Zfn"/>
</dbReference>
<dbReference type="AlphaFoldDB" id="A0AAW1AAK6"/>
<evidence type="ECO:0000256" key="6">
    <source>
        <dbReference type="ARBA" id="ARBA00022737"/>
    </source>
</evidence>
<dbReference type="CDD" id="cd16628">
    <property type="entry name" value="RING-HC_RBR_RNF14"/>
    <property type="match status" value="1"/>
</dbReference>
<comment type="caution">
    <text evidence="15">The sequence shown here is derived from an EMBL/GenBank/DDBJ whole genome shotgun (WGS) entry which is preliminary data.</text>
</comment>
<evidence type="ECO:0000256" key="10">
    <source>
        <dbReference type="ARBA" id="ARBA00044508"/>
    </source>
</evidence>
<comment type="pathway">
    <text evidence="2">Protein modification; protein ubiquitination.</text>
</comment>
<dbReference type="Proteomes" id="UP001432146">
    <property type="component" value="Unassembled WGS sequence"/>
</dbReference>
<evidence type="ECO:0000256" key="1">
    <source>
        <dbReference type="ARBA" id="ARBA00001798"/>
    </source>
</evidence>
<dbReference type="PROSITE" id="PS51873">
    <property type="entry name" value="TRIAD"/>
    <property type="match status" value="1"/>
</dbReference>
<protein>
    <recommendedName>
        <fullName evidence="3">RBR-type E3 ubiquitin transferase</fullName>
        <ecNumber evidence="3">2.3.2.31</ecNumber>
    </recommendedName>
</protein>
<dbReference type="SUPFAM" id="SSF54495">
    <property type="entry name" value="UBC-like"/>
    <property type="match status" value="1"/>
</dbReference>
<dbReference type="Pfam" id="PF01485">
    <property type="entry name" value="IBR"/>
    <property type="match status" value="1"/>
</dbReference>
<dbReference type="PROSITE" id="PS50089">
    <property type="entry name" value="ZF_RING_2"/>
    <property type="match status" value="1"/>
</dbReference>
<dbReference type="SMART" id="SM00647">
    <property type="entry name" value="IBR"/>
    <property type="match status" value="2"/>
</dbReference>
<comment type="similarity">
    <text evidence="10">Belongs to the RBR family. RNF14 subfamily.</text>
</comment>
<evidence type="ECO:0000313" key="15">
    <source>
        <dbReference type="EMBL" id="KAK9306314.1"/>
    </source>
</evidence>
<dbReference type="Gene3D" id="1.20.120.1750">
    <property type="match status" value="1"/>
</dbReference>
<proteinExistence type="inferred from homology"/>
<keyword evidence="4" id="KW-0808">Transferase</keyword>
<comment type="catalytic activity">
    <reaction evidence="1">
        <text>[E2 ubiquitin-conjugating enzyme]-S-ubiquitinyl-L-cysteine + [acceptor protein]-L-lysine = [E2 ubiquitin-conjugating enzyme]-L-cysteine + [acceptor protein]-N(6)-ubiquitinyl-L-lysine.</text>
        <dbReference type="EC" id="2.3.2.31"/>
    </reaction>
</comment>
<sequence>MLRPMIDNRKRQEDEVLVLSNIYNSNEFSHSKEDIIQCYYNVFPLVNGDLLRLENIYEKDFDSFSSYFVKYLPPIRVYLQLNTDYPTEKSPNFYIISSWLSPWQISLICQKLDEIWLQNKGQEILFLWFEFLRNDVLNFLNIKNTLDISFIYMTYHNITDYFKLNLIFENDIRAIYSILFFSPLKVLITYDKYKHEIEFESNHFLCIICFDEYCGKQCTKLKNCSHVYCKNCIQQYITMKIKENNVKDITCPNLSCNLDITLNEIKKFCPELFSKYENTLLQITLNTMRDVIFCPRISCQCPLIKNDDDTLAICSKCDHTFCTYCNKVYHGVEPCAMSLNNTLKLIEQYEKGNKDQKKLLQIKYGRKQLQIVVEKYLTAEYLKKNSKACPNCLTMIEKIDGCNKVICTYCKVCFCWLCGVHIIMENAYDHFLIVDNDCYQRLFDIIKEENTEL</sequence>
<dbReference type="FunFam" id="3.30.40.10:FF:000137">
    <property type="entry name" value="RanBP-type and C3HC4-type zinc finger-containing protein 1"/>
    <property type="match status" value="1"/>
</dbReference>
<dbReference type="PROSITE" id="PS00518">
    <property type="entry name" value="ZF_RING_1"/>
    <property type="match status" value="1"/>
</dbReference>
<name>A0AAW1AAK6_9HYME</name>
<dbReference type="EMBL" id="JAWNGG020000042">
    <property type="protein sequence ID" value="KAK9306314.1"/>
    <property type="molecule type" value="Genomic_DNA"/>
</dbReference>
<dbReference type="PROSITE" id="PS50908">
    <property type="entry name" value="RWD"/>
    <property type="match status" value="1"/>
</dbReference>
<evidence type="ECO:0000256" key="9">
    <source>
        <dbReference type="ARBA" id="ARBA00022833"/>
    </source>
</evidence>
<dbReference type="InterPro" id="IPR017907">
    <property type="entry name" value="Znf_RING_CS"/>
</dbReference>
<evidence type="ECO:0000256" key="4">
    <source>
        <dbReference type="ARBA" id="ARBA00022679"/>
    </source>
</evidence>
<evidence type="ECO:0000256" key="3">
    <source>
        <dbReference type="ARBA" id="ARBA00012251"/>
    </source>
</evidence>
<dbReference type="InterPro" id="IPR001841">
    <property type="entry name" value="Znf_RING"/>
</dbReference>
<dbReference type="CDD" id="cd20354">
    <property type="entry name" value="Rcat_RBR_RNF14"/>
    <property type="match status" value="1"/>
</dbReference>
<keyword evidence="6" id="KW-0677">Repeat</keyword>
<dbReference type="InterPro" id="IPR016135">
    <property type="entry name" value="UBQ-conjugating_enzyme/RWD"/>
</dbReference>
<dbReference type="GO" id="GO:0008270">
    <property type="term" value="F:zinc ion binding"/>
    <property type="evidence" value="ECO:0007669"/>
    <property type="project" value="UniProtKB-KW"/>
</dbReference>
<evidence type="ECO:0000256" key="7">
    <source>
        <dbReference type="ARBA" id="ARBA00022771"/>
    </source>
</evidence>
<keyword evidence="8" id="KW-0833">Ubl conjugation pathway</keyword>
<dbReference type="CDD" id="cd23820">
    <property type="entry name" value="RWD_RNF14"/>
    <property type="match status" value="1"/>
</dbReference>
<dbReference type="SUPFAM" id="SSF57850">
    <property type="entry name" value="RING/U-box"/>
    <property type="match status" value="3"/>
</dbReference>
<feature type="domain" description="RWD" evidence="13">
    <location>
        <begin position="14"/>
        <end position="139"/>
    </location>
</feature>
<dbReference type="Pfam" id="PF26200">
    <property type="entry name" value="Rcat_RNF216"/>
    <property type="match status" value="1"/>
</dbReference>
<evidence type="ECO:0000259" key="13">
    <source>
        <dbReference type="PROSITE" id="PS50908"/>
    </source>
</evidence>
<organism evidence="15 16">
    <name type="scientific">Tetragonisca angustula</name>
    <dbReference type="NCBI Taxonomy" id="166442"/>
    <lineage>
        <taxon>Eukaryota</taxon>
        <taxon>Metazoa</taxon>
        <taxon>Ecdysozoa</taxon>
        <taxon>Arthropoda</taxon>
        <taxon>Hexapoda</taxon>
        <taxon>Insecta</taxon>
        <taxon>Pterygota</taxon>
        <taxon>Neoptera</taxon>
        <taxon>Endopterygota</taxon>
        <taxon>Hymenoptera</taxon>
        <taxon>Apocrita</taxon>
        <taxon>Aculeata</taxon>
        <taxon>Apoidea</taxon>
        <taxon>Anthophila</taxon>
        <taxon>Apidae</taxon>
        <taxon>Tetragonisca</taxon>
    </lineage>
</organism>
<evidence type="ECO:0000259" key="14">
    <source>
        <dbReference type="PROSITE" id="PS51873"/>
    </source>
</evidence>
<feature type="domain" description="RING-type" evidence="14">
    <location>
        <begin position="202"/>
        <end position="442"/>
    </location>
</feature>
<dbReference type="Gene3D" id="3.10.110.10">
    <property type="entry name" value="Ubiquitin Conjugating Enzyme"/>
    <property type="match status" value="1"/>
</dbReference>
<keyword evidence="9" id="KW-0862">Zinc</keyword>
<dbReference type="SMART" id="SM00591">
    <property type="entry name" value="RWD"/>
    <property type="match status" value="1"/>
</dbReference>
<keyword evidence="5" id="KW-0479">Metal-binding</keyword>
<dbReference type="GO" id="GO:0016567">
    <property type="term" value="P:protein ubiquitination"/>
    <property type="evidence" value="ECO:0007669"/>
    <property type="project" value="InterPro"/>
</dbReference>
<dbReference type="InterPro" id="IPR047548">
    <property type="entry name" value="Rcat_RBR_RNF14"/>
</dbReference>
<gene>
    <name evidence="15" type="ORF">QLX08_003010</name>
</gene>
<dbReference type="InterPro" id="IPR006575">
    <property type="entry name" value="RWD_dom"/>
</dbReference>
<feature type="domain" description="RING-type" evidence="12">
    <location>
        <begin position="206"/>
        <end position="252"/>
    </location>
</feature>
<evidence type="ECO:0000256" key="2">
    <source>
        <dbReference type="ARBA" id="ARBA00004906"/>
    </source>
</evidence>
<dbReference type="GO" id="GO:0061630">
    <property type="term" value="F:ubiquitin protein ligase activity"/>
    <property type="evidence" value="ECO:0007669"/>
    <property type="project" value="UniProtKB-EC"/>
</dbReference>
<evidence type="ECO:0000313" key="16">
    <source>
        <dbReference type="Proteomes" id="UP001432146"/>
    </source>
</evidence>
<dbReference type="InterPro" id="IPR002867">
    <property type="entry name" value="IBR_dom"/>
</dbReference>
<dbReference type="InterPro" id="IPR013083">
    <property type="entry name" value="Znf_RING/FYVE/PHD"/>
</dbReference>
<dbReference type="InterPro" id="IPR031127">
    <property type="entry name" value="E3_UB_ligase_RBR"/>
</dbReference>
<dbReference type="Gene3D" id="3.30.40.10">
    <property type="entry name" value="Zinc/RING finger domain, C3HC4 (zinc finger)"/>
    <property type="match status" value="1"/>
</dbReference>
<dbReference type="Pfam" id="PF05773">
    <property type="entry name" value="RWD"/>
    <property type="match status" value="1"/>
</dbReference>
<evidence type="ECO:0000256" key="5">
    <source>
        <dbReference type="ARBA" id="ARBA00022723"/>
    </source>
</evidence>
<dbReference type="EC" id="2.3.2.31" evidence="3"/>
<accession>A0AAW1AAK6</accession>
<evidence type="ECO:0000256" key="8">
    <source>
        <dbReference type="ARBA" id="ARBA00022786"/>
    </source>
</evidence>
<reference evidence="15 16" key="1">
    <citation type="submission" date="2024-05" db="EMBL/GenBank/DDBJ databases">
        <title>The nuclear and mitochondrial genome assemblies of Tetragonisca angustula (Apidae: Meliponini), a tiny yet remarkable pollinator in the Neotropics.</title>
        <authorList>
            <person name="Ferrari R."/>
            <person name="Ricardo P.C."/>
            <person name="Dias F.C."/>
            <person name="Araujo N.S."/>
            <person name="Soares D.O."/>
            <person name="Zhou Q.-S."/>
            <person name="Zhu C.-D."/>
            <person name="Coutinho L."/>
            <person name="Airas M.C."/>
            <person name="Batista T.M."/>
        </authorList>
    </citation>
    <scope>NUCLEOTIDE SEQUENCE [LARGE SCALE GENOMIC DNA]</scope>
    <source>
        <strain evidence="15">ASF017062</strain>
        <tissue evidence="15">Abdomen</tissue>
    </source>
</reference>
<evidence type="ECO:0000256" key="11">
    <source>
        <dbReference type="PROSITE-ProRule" id="PRU00175"/>
    </source>
</evidence>